<feature type="non-terminal residue" evidence="8">
    <location>
        <position position="162"/>
    </location>
</feature>
<evidence type="ECO:0000256" key="5">
    <source>
        <dbReference type="ARBA" id="ARBA00022989"/>
    </source>
</evidence>
<protein>
    <submittedName>
        <fullName evidence="8">Permease</fullName>
    </submittedName>
</protein>
<feature type="transmembrane region" description="Helical" evidence="7">
    <location>
        <begin position="89"/>
        <end position="110"/>
    </location>
</feature>
<dbReference type="Proteomes" id="UP000885722">
    <property type="component" value="Unassembled WGS sequence"/>
</dbReference>
<name>A0A7V2WLU7_9BACT</name>
<feature type="transmembrane region" description="Helical" evidence="7">
    <location>
        <begin position="53"/>
        <end position="77"/>
    </location>
</feature>
<dbReference type="AlphaFoldDB" id="A0A7V2WLU7"/>
<comment type="caution">
    <text evidence="8">The sequence shown here is derived from an EMBL/GenBank/DDBJ whole genome shotgun (WGS) entry which is preliminary data.</text>
</comment>
<keyword evidence="4 7" id="KW-0812">Transmembrane</keyword>
<comment type="similarity">
    <text evidence="2">Belongs to the UPF0718 family.</text>
</comment>
<evidence type="ECO:0000256" key="4">
    <source>
        <dbReference type="ARBA" id="ARBA00022692"/>
    </source>
</evidence>
<evidence type="ECO:0000256" key="3">
    <source>
        <dbReference type="ARBA" id="ARBA00022475"/>
    </source>
</evidence>
<dbReference type="GO" id="GO:0005886">
    <property type="term" value="C:plasma membrane"/>
    <property type="evidence" value="ECO:0007669"/>
    <property type="project" value="UniProtKB-SubCell"/>
</dbReference>
<dbReference type="InterPro" id="IPR005524">
    <property type="entry name" value="DUF318"/>
</dbReference>
<feature type="transmembrane region" description="Helical" evidence="7">
    <location>
        <begin position="116"/>
        <end position="136"/>
    </location>
</feature>
<evidence type="ECO:0000256" key="2">
    <source>
        <dbReference type="ARBA" id="ARBA00006386"/>
    </source>
</evidence>
<dbReference type="PANTHER" id="PTHR34184">
    <property type="entry name" value="UPF0718 PROTEIN YCGR"/>
    <property type="match status" value="1"/>
</dbReference>
<accession>A0A7V2WLU7</accession>
<sequence>MKTIILNYLGNFWQLLGSIAPYILLGIFLAGLMKLLVPEEWIRRQMGGRSLGALFRAILLGIPLPLCSCSVIPFATALRKSGASRASTLGFLIATPITGVDSIIATYGVLGWFFTLYRIITSTLIAILAGALSLIFDREEQAGSLPPAPVANKTKAAAPDSA</sequence>
<reference evidence="8" key="1">
    <citation type="journal article" date="2020" name="mSystems">
        <title>Genome- and Community-Level Interaction Insights into Carbon Utilization and Element Cycling Functions of Hydrothermarchaeota in Hydrothermal Sediment.</title>
        <authorList>
            <person name="Zhou Z."/>
            <person name="Liu Y."/>
            <person name="Xu W."/>
            <person name="Pan J."/>
            <person name="Luo Z.H."/>
            <person name="Li M."/>
        </authorList>
    </citation>
    <scope>NUCLEOTIDE SEQUENCE [LARGE SCALE GENOMIC DNA]</scope>
    <source>
        <strain evidence="8">HyVt-513</strain>
    </source>
</reference>
<keyword evidence="6 7" id="KW-0472">Membrane</keyword>
<evidence type="ECO:0000256" key="6">
    <source>
        <dbReference type="ARBA" id="ARBA00023136"/>
    </source>
</evidence>
<dbReference type="EMBL" id="DRNO01000116">
    <property type="protein sequence ID" value="HFC03567.1"/>
    <property type="molecule type" value="Genomic_DNA"/>
</dbReference>
<organism evidence="8">
    <name type="scientific">Nitratifractor salsuginis</name>
    <dbReference type="NCBI Taxonomy" id="269261"/>
    <lineage>
        <taxon>Bacteria</taxon>
        <taxon>Pseudomonadati</taxon>
        <taxon>Campylobacterota</taxon>
        <taxon>Epsilonproteobacteria</taxon>
        <taxon>Campylobacterales</taxon>
        <taxon>Sulfurovaceae</taxon>
        <taxon>Nitratifractor</taxon>
    </lineage>
</organism>
<evidence type="ECO:0000256" key="1">
    <source>
        <dbReference type="ARBA" id="ARBA00004651"/>
    </source>
</evidence>
<keyword evidence="3" id="KW-1003">Cell membrane</keyword>
<dbReference type="Pfam" id="PF03773">
    <property type="entry name" value="ArsP_1"/>
    <property type="match status" value="1"/>
</dbReference>
<dbReference type="InterPro" id="IPR052923">
    <property type="entry name" value="UPF0718"/>
</dbReference>
<evidence type="ECO:0000313" key="8">
    <source>
        <dbReference type="EMBL" id="HFC03567.1"/>
    </source>
</evidence>
<feature type="transmembrane region" description="Helical" evidence="7">
    <location>
        <begin position="12"/>
        <end position="33"/>
    </location>
</feature>
<proteinExistence type="inferred from homology"/>
<comment type="subcellular location">
    <subcellularLocation>
        <location evidence="1">Cell membrane</location>
        <topology evidence="1">Multi-pass membrane protein</topology>
    </subcellularLocation>
</comment>
<evidence type="ECO:0000256" key="7">
    <source>
        <dbReference type="SAM" id="Phobius"/>
    </source>
</evidence>
<gene>
    <name evidence="8" type="ORF">ENJ74_01720</name>
</gene>
<dbReference type="PANTHER" id="PTHR34184:SF4">
    <property type="entry name" value="UPF0718 PROTEIN YCGR"/>
    <property type="match status" value="1"/>
</dbReference>
<keyword evidence="5 7" id="KW-1133">Transmembrane helix</keyword>